<sequence length="261" mass="31742">MEGYMYKFKTVFTDIESIYEGRFENGLEMYQEKCKTFIADNSIIEDDFNTNCKKCMNYLDYIDKKNYRQNEKTAQAMLYLYCWLYDNELYKEKYSNKLNIYMNFINKYDDQFSNLPQIFSDHVKKNFNDNLKKVYDLYYKFDKFKYSKDNSNRCEIAKECVNSYTSYNNNCSAVDNSDFCAGVKEFEEYFVSYMKDNNCCPGIIKYSIFFKSRIILAIMITIIITLITTFIIFFRYRVIKNFKLMYERYKYYCNIHNIKIL</sequence>
<name>A0A0J9SHE2_PLAVI</name>
<protein>
    <recommendedName>
        <fullName evidence="4">Variable surface protein</fullName>
    </recommendedName>
</protein>
<accession>A0A0J9SHE2</accession>
<dbReference type="Proteomes" id="UP000053562">
    <property type="component" value="Unassembled WGS sequence"/>
</dbReference>
<proteinExistence type="predicted"/>
<gene>
    <name evidence="2" type="ORF">PVIIG_06054</name>
</gene>
<evidence type="ECO:0000313" key="3">
    <source>
        <dbReference type="Proteomes" id="UP000053562"/>
    </source>
</evidence>
<feature type="transmembrane region" description="Helical" evidence="1">
    <location>
        <begin position="214"/>
        <end position="236"/>
    </location>
</feature>
<reference evidence="2 3" key="1">
    <citation type="submission" date="2011-08" db="EMBL/GenBank/DDBJ databases">
        <title>The Genome Sequence of Plasmodium vivax India VII.</title>
        <authorList>
            <consortium name="The Broad Institute Genome Sequencing Platform"/>
            <consortium name="The Broad Institute Genome Sequencing Center for Infectious Disease"/>
            <person name="Neafsey D."/>
            <person name="Carlton J."/>
            <person name="Barnwell J."/>
            <person name="Collins W."/>
            <person name="Escalante A."/>
            <person name="Mullikin J."/>
            <person name="Saul A."/>
            <person name="Guigo R."/>
            <person name="Camara F."/>
            <person name="Young S.K."/>
            <person name="Zeng Q."/>
            <person name="Gargeya S."/>
            <person name="Fitzgerald M."/>
            <person name="Haas B."/>
            <person name="Abouelleil A."/>
            <person name="Alvarado L."/>
            <person name="Arachchi H.M."/>
            <person name="Berlin A."/>
            <person name="Brown A."/>
            <person name="Chapman S.B."/>
            <person name="Chen Z."/>
            <person name="Dunbar C."/>
            <person name="Freedman E."/>
            <person name="Gearin G."/>
            <person name="Gellesch M."/>
            <person name="Goldberg J."/>
            <person name="Griggs A."/>
            <person name="Gujja S."/>
            <person name="Heiman D."/>
            <person name="Howarth C."/>
            <person name="Larson L."/>
            <person name="Lui A."/>
            <person name="MacDonald P.J.P."/>
            <person name="Montmayeur A."/>
            <person name="Murphy C."/>
            <person name="Neiman D."/>
            <person name="Pearson M."/>
            <person name="Priest M."/>
            <person name="Roberts A."/>
            <person name="Saif S."/>
            <person name="Shea T."/>
            <person name="Shenoy N."/>
            <person name="Sisk P."/>
            <person name="Stolte C."/>
            <person name="Sykes S."/>
            <person name="Wortman J."/>
            <person name="Nusbaum C."/>
            <person name="Birren B."/>
        </authorList>
    </citation>
    <scope>NUCLEOTIDE SEQUENCE [LARGE SCALE GENOMIC DNA]</scope>
    <source>
        <strain evidence="2 3">India VII</strain>
    </source>
</reference>
<organism evidence="2 3">
    <name type="scientific">Plasmodium vivax India VII</name>
    <dbReference type="NCBI Taxonomy" id="1077284"/>
    <lineage>
        <taxon>Eukaryota</taxon>
        <taxon>Sar</taxon>
        <taxon>Alveolata</taxon>
        <taxon>Apicomplexa</taxon>
        <taxon>Aconoidasida</taxon>
        <taxon>Haemosporida</taxon>
        <taxon>Plasmodiidae</taxon>
        <taxon>Plasmodium</taxon>
        <taxon>Plasmodium (Plasmodium)</taxon>
    </lineage>
</organism>
<keyword evidence="1" id="KW-0472">Membrane</keyword>
<evidence type="ECO:0008006" key="4">
    <source>
        <dbReference type="Google" id="ProtNLM"/>
    </source>
</evidence>
<keyword evidence="1" id="KW-1133">Transmembrane helix</keyword>
<keyword evidence="1" id="KW-0812">Transmembrane</keyword>
<dbReference type="EMBL" id="KQ234193">
    <property type="protein sequence ID" value="KMZ82424.1"/>
    <property type="molecule type" value="Genomic_DNA"/>
</dbReference>
<dbReference type="AlphaFoldDB" id="A0A0J9SHE2"/>
<evidence type="ECO:0000313" key="2">
    <source>
        <dbReference type="EMBL" id="KMZ82424.1"/>
    </source>
</evidence>
<evidence type="ECO:0000256" key="1">
    <source>
        <dbReference type="SAM" id="Phobius"/>
    </source>
</evidence>